<dbReference type="Proteomes" id="UP000638014">
    <property type="component" value="Unassembled WGS sequence"/>
</dbReference>
<protein>
    <submittedName>
        <fullName evidence="2">Uncharacterized protein</fullName>
    </submittedName>
</protein>
<dbReference type="RefSeq" id="WP_191145804.1">
    <property type="nucleotide sequence ID" value="NZ_JACXAF010000022.1"/>
</dbReference>
<keyword evidence="1" id="KW-0812">Transmembrane</keyword>
<evidence type="ECO:0000313" key="3">
    <source>
        <dbReference type="Proteomes" id="UP000638014"/>
    </source>
</evidence>
<proteinExistence type="predicted"/>
<keyword evidence="1" id="KW-1133">Transmembrane helix</keyword>
<keyword evidence="3" id="KW-1185">Reference proteome</keyword>
<evidence type="ECO:0000313" key="2">
    <source>
        <dbReference type="EMBL" id="MBD1390739.1"/>
    </source>
</evidence>
<feature type="transmembrane region" description="Helical" evidence="1">
    <location>
        <begin position="30"/>
        <end position="50"/>
    </location>
</feature>
<keyword evidence="1" id="KW-0472">Membrane</keyword>
<dbReference type="EMBL" id="JACXAF010000022">
    <property type="protein sequence ID" value="MBD1390739.1"/>
    <property type="molecule type" value="Genomic_DNA"/>
</dbReference>
<name>A0A8J6QTP4_9GAMM</name>
<evidence type="ECO:0000256" key="1">
    <source>
        <dbReference type="SAM" id="Phobius"/>
    </source>
</evidence>
<gene>
    <name evidence="2" type="ORF">IC617_15010</name>
</gene>
<accession>A0A8J6QTP4</accession>
<reference evidence="2" key="1">
    <citation type="submission" date="2020-09" db="EMBL/GenBank/DDBJ databases">
        <title>A novel bacterium of genus Neiella, isolated from South China Sea.</title>
        <authorList>
            <person name="Huang H."/>
            <person name="Mo K."/>
            <person name="Hu Y."/>
        </authorList>
    </citation>
    <scope>NUCLEOTIDE SEQUENCE</scope>
    <source>
        <strain evidence="2">HB171785</strain>
    </source>
</reference>
<organism evidence="2 3">
    <name type="scientific">Neiella litorisoli</name>
    <dbReference type="NCBI Taxonomy" id="2771431"/>
    <lineage>
        <taxon>Bacteria</taxon>
        <taxon>Pseudomonadati</taxon>
        <taxon>Pseudomonadota</taxon>
        <taxon>Gammaproteobacteria</taxon>
        <taxon>Alteromonadales</taxon>
        <taxon>Echinimonadaceae</taxon>
        <taxon>Neiella</taxon>
    </lineage>
</organism>
<sequence>MIGLMLLVSLLLLFIAFCLLREEGGIARGLKPWLFAAPFLIAALALQICVSGTITGSFLFIGSVSMMGMIAAFIPSER</sequence>
<dbReference type="AlphaFoldDB" id="A0A8J6QTP4"/>
<comment type="caution">
    <text evidence="2">The sequence shown here is derived from an EMBL/GenBank/DDBJ whole genome shotgun (WGS) entry which is preliminary data.</text>
</comment>